<dbReference type="KEGG" id="mec:Q7C_2226"/>
<gene>
    <name evidence="22" type="ordered locus">Q7C_2226</name>
</gene>
<evidence type="ECO:0000256" key="14">
    <source>
        <dbReference type="ARBA" id="ARBA00050401"/>
    </source>
</evidence>
<evidence type="ECO:0000259" key="21">
    <source>
        <dbReference type="Pfam" id="PF06750"/>
    </source>
</evidence>
<keyword evidence="5 18" id="KW-0489">Methyltransferase</keyword>
<dbReference type="EC" id="3.4.23.43" evidence="15 18"/>
<keyword evidence="12 19" id="KW-0472">Membrane</keyword>
<evidence type="ECO:0000256" key="19">
    <source>
        <dbReference type="SAM" id="Phobius"/>
    </source>
</evidence>
<keyword evidence="7 18" id="KW-0808">Transferase</keyword>
<keyword evidence="8" id="KW-0949">S-adenosyl-L-methionine</keyword>
<evidence type="ECO:0000256" key="3">
    <source>
        <dbReference type="ARBA" id="ARBA00022475"/>
    </source>
</evidence>
<sequence length="289" mass="31748">MPVVDLLVSSTLAFVITATILGLLIGSFLNVVIHRIPLIMQRDWERQCHELMDSKAPTQSTLTLSRPRSRCPDCGKAIPALDNIPILSYLILGGRCRACRAPISIRYPLIELLTGVLSAIVAAHFGFSWACLGALLLTWLLIALTFIDVDKQLLPDNLTLPLLWMGLVFNLFNVFTDLTSAVIGAISGYMALWLVYQLFRLITGKEGMGYGDFKLLAALGAWLGWQFLPVIIILSSLVGAVLGICLILFKQHQHSQPIPFGPYLAAAGWLALIWGEQLNHAYLRLAGLA</sequence>
<dbReference type="MEROPS" id="A24.001"/>
<dbReference type="PANTHER" id="PTHR30487:SF0">
    <property type="entry name" value="PREPILIN LEADER PEPTIDASE_N-METHYLTRANSFERASE-RELATED"/>
    <property type="match status" value="1"/>
</dbReference>
<dbReference type="GO" id="GO:0008168">
    <property type="term" value="F:methyltransferase activity"/>
    <property type="evidence" value="ECO:0007669"/>
    <property type="project" value="UniProtKB-KW"/>
</dbReference>
<comment type="catalytic activity">
    <reaction evidence="14 18">
        <text>Typically cleaves a -Gly-|-Phe- bond to release an N-terminal, basic peptide of 5-8 residues from type IV prepilin, and then N-methylates the new N-terminal amino group, the methyl donor being S-adenosyl-L-methionine.</text>
        <dbReference type="EC" id="3.4.23.43"/>
    </reaction>
</comment>
<dbReference type="InterPro" id="IPR014032">
    <property type="entry name" value="Peptidase_A24A_bac"/>
</dbReference>
<evidence type="ECO:0000256" key="2">
    <source>
        <dbReference type="ARBA" id="ARBA00005801"/>
    </source>
</evidence>
<dbReference type="Pfam" id="PF01478">
    <property type="entry name" value="Peptidase_A24"/>
    <property type="match status" value="1"/>
</dbReference>
<dbReference type="HOGENOM" id="CLU_057101_0_0_6"/>
<dbReference type="PATRIC" id="fig|754477.3.peg.2193"/>
<evidence type="ECO:0000256" key="5">
    <source>
        <dbReference type="ARBA" id="ARBA00022603"/>
    </source>
</evidence>
<accession>I1YKB9</accession>
<proteinExistence type="inferred from homology"/>
<evidence type="ECO:0000256" key="18">
    <source>
        <dbReference type="RuleBase" id="RU003794"/>
    </source>
</evidence>
<dbReference type="AlphaFoldDB" id="I1YKB9"/>
<dbReference type="OrthoDB" id="9789291at2"/>
<evidence type="ECO:0000256" key="12">
    <source>
        <dbReference type="ARBA" id="ARBA00023136"/>
    </source>
</evidence>
<evidence type="ECO:0000256" key="8">
    <source>
        <dbReference type="ARBA" id="ARBA00022691"/>
    </source>
</evidence>
<dbReference type="GO" id="GO:0004190">
    <property type="term" value="F:aspartic-type endopeptidase activity"/>
    <property type="evidence" value="ECO:0007669"/>
    <property type="project" value="UniProtKB-EC"/>
</dbReference>
<keyword evidence="9 18" id="KW-0812">Transmembrane</keyword>
<dbReference type="EMBL" id="CP003380">
    <property type="protein sequence ID" value="AFJ03362.1"/>
    <property type="molecule type" value="Genomic_DNA"/>
</dbReference>
<evidence type="ECO:0000256" key="15">
    <source>
        <dbReference type="ARBA" id="ARBA00067082"/>
    </source>
</evidence>
<dbReference type="RefSeq" id="WP_014704781.1">
    <property type="nucleotide sequence ID" value="NC_017856.1"/>
</dbReference>
<dbReference type="GO" id="GO:0006465">
    <property type="term" value="P:signal peptide processing"/>
    <property type="evidence" value="ECO:0007669"/>
    <property type="project" value="TreeGrafter"/>
</dbReference>
<protein>
    <recommendedName>
        <fullName evidence="16 18">Prepilin leader peptidase/N-methyltransferase</fullName>
        <ecNumber evidence="18">2.1.1.-</ecNumber>
        <ecNumber evidence="15 18">3.4.23.43</ecNumber>
    </recommendedName>
</protein>
<evidence type="ECO:0000259" key="20">
    <source>
        <dbReference type="Pfam" id="PF01478"/>
    </source>
</evidence>
<dbReference type="eggNOG" id="COG1989">
    <property type="taxonomic scope" value="Bacteria"/>
</dbReference>
<evidence type="ECO:0000256" key="1">
    <source>
        <dbReference type="ARBA" id="ARBA00004429"/>
    </source>
</evidence>
<evidence type="ECO:0000256" key="6">
    <source>
        <dbReference type="ARBA" id="ARBA00022670"/>
    </source>
</evidence>
<feature type="transmembrane region" description="Helical" evidence="19">
    <location>
        <begin position="162"/>
        <end position="195"/>
    </location>
</feature>
<evidence type="ECO:0000313" key="23">
    <source>
        <dbReference type="Proteomes" id="UP000009145"/>
    </source>
</evidence>
<keyword evidence="6 18" id="KW-0645">Protease</keyword>
<keyword evidence="11 19" id="KW-1133">Transmembrane helix</keyword>
<dbReference type="Pfam" id="PF06750">
    <property type="entry name" value="A24_N_bact"/>
    <property type="match status" value="1"/>
</dbReference>
<evidence type="ECO:0000256" key="10">
    <source>
        <dbReference type="ARBA" id="ARBA00022801"/>
    </source>
</evidence>
<comment type="function">
    <text evidence="18">Plays an essential role in type IV pili and type II pseudopili formation by proteolytically removing the leader sequence from substrate proteins and subsequently monomethylating the alpha-amino group of the newly exposed N-terminal phenylalanine.</text>
</comment>
<feature type="transmembrane region" description="Helical" evidence="19">
    <location>
        <begin position="12"/>
        <end position="33"/>
    </location>
</feature>
<dbReference type="GO" id="GO:0005886">
    <property type="term" value="C:plasma membrane"/>
    <property type="evidence" value="ECO:0007669"/>
    <property type="project" value="UniProtKB-SubCell"/>
</dbReference>
<dbReference type="InterPro" id="IPR050882">
    <property type="entry name" value="Prepilin_peptidase/N-MTase"/>
</dbReference>
<keyword evidence="13 18" id="KW-0511">Multifunctional enzyme</keyword>
<dbReference type="PRINTS" id="PR00864">
    <property type="entry name" value="PREPILNPTASE"/>
</dbReference>
<evidence type="ECO:0000256" key="11">
    <source>
        <dbReference type="ARBA" id="ARBA00022989"/>
    </source>
</evidence>
<comment type="similarity">
    <text evidence="2 17">Belongs to the peptidase A24 family.</text>
</comment>
<dbReference type="FunFam" id="1.20.120.1220:FF:000001">
    <property type="entry name" value="Type 4 prepilin-like proteins leader peptide-processing enzyme"/>
    <property type="match status" value="1"/>
</dbReference>
<name>I1YKB9_METFJ</name>
<feature type="domain" description="Prepilin peptidase A24 N-terminal" evidence="21">
    <location>
        <begin position="20"/>
        <end position="125"/>
    </location>
</feature>
<feature type="transmembrane region" description="Helical" evidence="19">
    <location>
        <begin position="231"/>
        <end position="249"/>
    </location>
</feature>
<dbReference type="STRING" id="754477.Q7C_2226"/>
<evidence type="ECO:0000256" key="17">
    <source>
        <dbReference type="RuleBase" id="RU003793"/>
    </source>
</evidence>
<evidence type="ECO:0000256" key="4">
    <source>
        <dbReference type="ARBA" id="ARBA00022519"/>
    </source>
</evidence>
<dbReference type="PANTHER" id="PTHR30487">
    <property type="entry name" value="TYPE 4 PREPILIN-LIKE PROTEINS LEADER PEPTIDE-PROCESSING ENZYME"/>
    <property type="match status" value="1"/>
</dbReference>
<evidence type="ECO:0000256" key="16">
    <source>
        <dbReference type="ARBA" id="ARBA00071870"/>
    </source>
</evidence>
<dbReference type="InterPro" id="IPR010627">
    <property type="entry name" value="Prepilin_pept_A24_N"/>
</dbReference>
<dbReference type="Gene3D" id="1.20.120.1220">
    <property type="match status" value="1"/>
</dbReference>
<evidence type="ECO:0000256" key="7">
    <source>
        <dbReference type="ARBA" id="ARBA00022679"/>
    </source>
</evidence>
<keyword evidence="23" id="KW-1185">Reference proteome</keyword>
<evidence type="ECO:0000313" key="22">
    <source>
        <dbReference type="EMBL" id="AFJ03362.1"/>
    </source>
</evidence>
<evidence type="ECO:0000256" key="9">
    <source>
        <dbReference type="ARBA" id="ARBA00022692"/>
    </source>
</evidence>
<keyword evidence="4" id="KW-0997">Cell inner membrane</keyword>
<dbReference type="EC" id="2.1.1.-" evidence="18"/>
<dbReference type="Proteomes" id="UP000009145">
    <property type="component" value="Chromosome"/>
</dbReference>
<dbReference type="InterPro" id="IPR000045">
    <property type="entry name" value="Prepilin_IV_endopep_pep"/>
</dbReference>
<organism evidence="22 23">
    <name type="scientific">Methylophaga frappieri (strain ATCC BAA-2434 / DSM 25690 / JAM7)</name>
    <dbReference type="NCBI Taxonomy" id="754477"/>
    <lineage>
        <taxon>Bacteria</taxon>
        <taxon>Pseudomonadati</taxon>
        <taxon>Pseudomonadota</taxon>
        <taxon>Gammaproteobacteria</taxon>
        <taxon>Thiotrichales</taxon>
        <taxon>Piscirickettsiaceae</taxon>
        <taxon>Methylophaga</taxon>
    </lineage>
</organism>
<comment type="subcellular location">
    <subcellularLocation>
        <location evidence="1">Cell inner membrane</location>
        <topology evidence="1">Multi-pass membrane protein</topology>
    </subcellularLocation>
    <subcellularLocation>
        <location evidence="18">Cell membrane</location>
        <topology evidence="18">Multi-pass membrane protein</topology>
    </subcellularLocation>
</comment>
<keyword evidence="3" id="KW-1003">Cell membrane</keyword>
<evidence type="ECO:0000256" key="13">
    <source>
        <dbReference type="ARBA" id="ARBA00023268"/>
    </source>
</evidence>
<keyword evidence="10 18" id="KW-0378">Hydrolase</keyword>
<feature type="domain" description="Prepilin type IV endopeptidase peptidase" evidence="20">
    <location>
        <begin position="135"/>
        <end position="244"/>
    </location>
</feature>
<feature type="transmembrane region" description="Helical" evidence="19">
    <location>
        <begin position="112"/>
        <end position="142"/>
    </location>
</feature>
<dbReference type="GO" id="GO:0032259">
    <property type="term" value="P:methylation"/>
    <property type="evidence" value="ECO:0007669"/>
    <property type="project" value="UniProtKB-KW"/>
</dbReference>
<reference evidence="22 23" key="1">
    <citation type="journal article" date="2012" name="J. Bacteriol.">
        <title>Complete genome sequences of Methylophaga sp. strain JAM1 and Methylophaga sp. strain JAM7.</title>
        <authorList>
            <person name="Villeneuve C."/>
            <person name="Martineau C."/>
            <person name="Mauffrey F."/>
            <person name="Villemur R."/>
        </authorList>
    </citation>
    <scope>NUCLEOTIDE SEQUENCE [LARGE SCALE GENOMIC DNA]</scope>
    <source>
        <strain evidence="22 23">JAM7</strain>
    </source>
</reference>